<keyword evidence="3" id="KW-1185">Reference proteome</keyword>
<keyword evidence="1" id="KW-0812">Transmembrane</keyword>
<protein>
    <submittedName>
        <fullName evidence="2">Uncharacterized protein</fullName>
    </submittedName>
</protein>
<name>A0AA36J0G9_9DINO</name>
<reference evidence="2" key="1">
    <citation type="submission" date="2023-08" db="EMBL/GenBank/DDBJ databases">
        <authorList>
            <person name="Chen Y."/>
            <person name="Shah S."/>
            <person name="Dougan E. K."/>
            <person name="Thang M."/>
            <person name="Chan C."/>
        </authorList>
    </citation>
    <scope>NUCLEOTIDE SEQUENCE</scope>
</reference>
<proteinExistence type="predicted"/>
<dbReference type="Proteomes" id="UP001178507">
    <property type="component" value="Unassembled WGS sequence"/>
</dbReference>
<dbReference type="AlphaFoldDB" id="A0AA36J0G9"/>
<keyword evidence="1" id="KW-0472">Membrane</keyword>
<sequence length="198" mass="22030">MVELDEAVPYLGKLEISPLQLCWVFSGPNLRRAELGGPATSCVSSRTSYRAPAKQGLYTEADYEDGLREVLQRTEAFKDNRIQLARLRVAWARARQDLSKDCMMCIIIVLVKGTTWEPLQGVLDKTVCKKYSERSREPVWVLLLVVVSYAYLIPGLVEVLFSFNIVFDTGPGGYYGIGPEGGFNNSPGPYRVVCPEGS</sequence>
<comment type="caution">
    <text evidence="2">The sequence shown here is derived from an EMBL/GenBank/DDBJ whole genome shotgun (WGS) entry which is preliminary data.</text>
</comment>
<evidence type="ECO:0000313" key="3">
    <source>
        <dbReference type="Proteomes" id="UP001178507"/>
    </source>
</evidence>
<keyword evidence="1" id="KW-1133">Transmembrane helix</keyword>
<evidence type="ECO:0000256" key="1">
    <source>
        <dbReference type="SAM" id="Phobius"/>
    </source>
</evidence>
<organism evidence="2 3">
    <name type="scientific">Effrenium voratum</name>
    <dbReference type="NCBI Taxonomy" id="2562239"/>
    <lineage>
        <taxon>Eukaryota</taxon>
        <taxon>Sar</taxon>
        <taxon>Alveolata</taxon>
        <taxon>Dinophyceae</taxon>
        <taxon>Suessiales</taxon>
        <taxon>Symbiodiniaceae</taxon>
        <taxon>Effrenium</taxon>
    </lineage>
</organism>
<accession>A0AA36J0G9</accession>
<gene>
    <name evidence="2" type="ORF">EVOR1521_LOCUS21371</name>
</gene>
<evidence type="ECO:0000313" key="2">
    <source>
        <dbReference type="EMBL" id="CAJ1397330.1"/>
    </source>
</evidence>
<feature type="transmembrane region" description="Helical" evidence="1">
    <location>
        <begin position="139"/>
        <end position="167"/>
    </location>
</feature>
<dbReference type="EMBL" id="CAUJNA010003262">
    <property type="protein sequence ID" value="CAJ1397330.1"/>
    <property type="molecule type" value="Genomic_DNA"/>
</dbReference>